<keyword evidence="1" id="KW-0677">Repeat</keyword>
<keyword evidence="7" id="KW-1185">Reference proteome</keyword>
<dbReference type="SUPFAM" id="SSF48452">
    <property type="entry name" value="TPR-like"/>
    <property type="match status" value="2"/>
</dbReference>
<dbReference type="InterPro" id="IPR011723">
    <property type="entry name" value="Znf/thioredoxin_put"/>
</dbReference>
<keyword evidence="4" id="KW-0812">Transmembrane</keyword>
<proteinExistence type="predicted"/>
<accession>A0A3A8MZW7</accession>
<dbReference type="RefSeq" id="WP_120628414.1">
    <property type="nucleotide sequence ID" value="NZ_RAWG01000224.1"/>
</dbReference>
<dbReference type="Proteomes" id="UP000273405">
    <property type="component" value="Unassembled WGS sequence"/>
</dbReference>
<dbReference type="Gene3D" id="1.25.40.10">
    <property type="entry name" value="Tetratricopeptide repeat domain"/>
    <property type="match status" value="2"/>
</dbReference>
<evidence type="ECO:0000256" key="4">
    <source>
        <dbReference type="SAM" id="Phobius"/>
    </source>
</evidence>
<feature type="transmembrane region" description="Helical" evidence="4">
    <location>
        <begin position="395"/>
        <end position="416"/>
    </location>
</feature>
<feature type="region of interest" description="Disordered" evidence="3">
    <location>
        <begin position="327"/>
        <end position="352"/>
    </location>
</feature>
<comment type="caution">
    <text evidence="6">The sequence shown here is derived from an EMBL/GenBank/DDBJ whole genome shotgun (WGS) entry which is preliminary data.</text>
</comment>
<evidence type="ECO:0000259" key="5">
    <source>
        <dbReference type="Pfam" id="PF13717"/>
    </source>
</evidence>
<feature type="compositionally biased region" description="Low complexity" evidence="3">
    <location>
        <begin position="241"/>
        <end position="252"/>
    </location>
</feature>
<feature type="compositionally biased region" description="Low complexity" evidence="3">
    <location>
        <begin position="173"/>
        <end position="184"/>
    </location>
</feature>
<feature type="compositionally biased region" description="Low complexity" evidence="3">
    <location>
        <begin position="112"/>
        <end position="142"/>
    </location>
</feature>
<keyword evidence="4" id="KW-0472">Membrane</keyword>
<evidence type="ECO:0000256" key="3">
    <source>
        <dbReference type="SAM" id="MobiDB-lite"/>
    </source>
</evidence>
<dbReference type="PANTHER" id="PTHR45586:SF1">
    <property type="entry name" value="LIPOPOLYSACCHARIDE ASSEMBLY PROTEIN B"/>
    <property type="match status" value="1"/>
</dbReference>
<dbReference type="SMART" id="SM00028">
    <property type="entry name" value="TPR"/>
    <property type="match status" value="5"/>
</dbReference>
<feature type="compositionally biased region" description="Low complexity" evidence="3">
    <location>
        <begin position="46"/>
        <end position="55"/>
    </location>
</feature>
<dbReference type="InterPro" id="IPR019734">
    <property type="entry name" value="TPR_rpt"/>
</dbReference>
<evidence type="ECO:0000256" key="2">
    <source>
        <dbReference type="ARBA" id="ARBA00022803"/>
    </source>
</evidence>
<dbReference type="PANTHER" id="PTHR45586">
    <property type="entry name" value="TPR REPEAT-CONTAINING PROTEIN PA4667"/>
    <property type="match status" value="1"/>
</dbReference>
<dbReference type="Pfam" id="PF13717">
    <property type="entry name" value="Zn_ribbon_4"/>
    <property type="match status" value="1"/>
</dbReference>
<reference evidence="7" key="1">
    <citation type="submission" date="2018-09" db="EMBL/GenBank/DDBJ databases">
        <authorList>
            <person name="Livingstone P.G."/>
            <person name="Whitworth D.E."/>
        </authorList>
    </citation>
    <scope>NUCLEOTIDE SEQUENCE [LARGE SCALE GENOMIC DNA]</scope>
    <source>
        <strain evidence="7">CA040B</strain>
    </source>
</reference>
<evidence type="ECO:0000313" key="6">
    <source>
        <dbReference type="EMBL" id="RKH37758.1"/>
    </source>
</evidence>
<organism evidence="6 7">
    <name type="scientific">Corallococcus sicarius</name>
    <dbReference type="NCBI Taxonomy" id="2316726"/>
    <lineage>
        <taxon>Bacteria</taxon>
        <taxon>Pseudomonadati</taxon>
        <taxon>Myxococcota</taxon>
        <taxon>Myxococcia</taxon>
        <taxon>Myxococcales</taxon>
        <taxon>Cystobacterineae</taxon>
        <taxon>Myxococcaceae</taxon>
        <taxon>Corallococcus</taxon>
    </lineage>
</organism>
<evidence type="ECO:0000313" key="7">
    <source>
        <dbReference type="Proteomes" id="UP000273405"/>
    </source>
</evidence>
<feature type="domain" description="Zinc finger/thioredoxin putative" evidence="5">
    <location>
        <begin position="1"/>
        <end position="33"/>
    </location>
</feature>
<dbReference type="EMBL" id="RAWG01000224">
    <property type="protein sequence ID" value="RKH37758.1"/>
    <property type="molecule type" value="Genomic_DNA"/>
</dbReference>
<feature type="region of interest" description="Disordered" evidence="3">
    <location>
        <begin position="45"/>
        <end position="252"/>
    </location>
</feature>
<dbReference type="OrthoDB" id="5482362at2"/>
<sequence>MRIVCQKCAAAYAIDDRLISAKGVRAQCPRCRHLQLVKREASAASVTATPGEGAAPPVPGPEPKSNPAAPAQPLAREPRSNPAAPAQPLAREPRSNPAAAAQPLAREPRSNPAAATAPRSAPAAAKPAEAPAARSPAKAAPASDLFGDFGSMPELGPPGSVDPFADPGPPEPRAAAPARAEPVAKPAPPKPAAPEPAADPLLDFLGPAPSSLGSDGASPPAPARPSAATASGGVSLGRMSARAPAQQAAPPAQTEAHANCRSCGKALTDAFDQALGVCDECRARNPADPRDASVVVEPQAPAPAPSGMGRAARGEGDLELPMLSNLDPSAASSGGDLDLMGGAQASGNEPRLAGATALATDSRISSVKPARTSHVTAAPVRTAHRGGSGGGVRSLAVGLLVLVLLGGGAAAGYFLVYKPRQEAALQASRSQGPAPVSPQVLEAVDGWRLQFLELSGTSAEHLAEGQQQLAKDQRVAYAEAEESFQQALILDPRSTDAIAGYVQALALGRGPGMDDHSFQEARGLIQAAESTAGMKPGLLVAHANLLLSRARQSGNLEEASRLADSARSHPEATDAQKAEAYLVLGRAKVATSRELANKDFDEARRLAPKLKRVDFYSALAHEEAGQYGLALKLLARRLELDPQDWDSLEASARIYVEVGETGRARKLYEDRAKAKGKAGDMRSTLALAVLRYQAEGNAREAVRELRALAKGVSRYGPRDASEIWVHLAAAERTAGNADNAVKAAAEALKVVPALPEAHLQWFLVALAGKDAPKAREHLKGFQGRLEDPALEGVLEGRVLLLEQNPAGAQERFLAAVKADPRRVDAQLLAGVAAATAKKREESFRLFYPVLEARIFDPLHSAPRPALTRFWLRPGDTLAGVENVVQELGGRPDDVQPLLYEGLVRFHQGDRQGAERLLRSVVETGTNNGAAQAYRALLALDAKPGQSAQALELAEKAVALERSLPVARLSLGLAQAAAGDVERAKRTVRSVLEVAPTMLSAQTKLAELEIGAQPQAAREMLEKVVGLDPSCFPAKKLLFTLDERG</sequence>
<keyword evidence="2" id="KW-0802">TPR repeat</keyword>
<feature type="compositionally biased region" description="Pro residues" evidence="3">
    <location>
        <begin position="185"/>
        <end position="194"/>
    </location>
</feature>
<keyword evidence="4" id="KW-1133">Transmembrane helix</keyword>
<feature type="compositionally biased region" description="Low complexity" evidence="3">
    <location>
        <begin position="195"/>
        <end position="233"/>
    </location>
</feature>
<dbReference type="InterPro" id="IPR051012">
    <property type="entry name" value="CellSynth/LPSAsmb/PSIAsmb"/>
</dbReference>
<dbReference type="InterPro" id="IPR011990">
    <property type="entry name" value="TPR-like_helical_dom_sf"/>
</dbReference>
<evidence type="ECO:0000256" key="1">
    <source>
        <dbReference type="ARBA" id="ARBA00022737"/>
    </source>
</evidence>
<dbReference type="NCBIfam" id="TIGR02098">
    <property type="entry name" value="MJ0042_CXXC"/>
    <property type="match status" value="1"/>
</dbReference>
<dbReference type="AlphaFoldDB" id="A0A3A8MZW7"/>
<gene>
    <name evidence="6" type="ORF">D7X12_28495</name>
</gene>
<name>A0A3A8MZW7_9BACT</name>
<protein>
    <submittedName>
        <fullName evidence="6">Gliding motility protein</fullName>
    </submittedName>
</protein>